<gene>
    <name evidence="2" type="primary">ORF131187</name>
</gene>
<reference evidence="2" key="1">
    <citation type="submission" date="2014-12" db="EMBL/GenBank/DDBJ databases">
        <title>Insight into the proteome of Arion vulgaris.</title>
        <authorList>
            <person name="Aradska J."/>
            <person name="Bulat T."/>
            <person name="Smidak R."/>
            <person name="Sarate P."/>
            <person name="Gangsoo J."/>
            <person name="Sialana F."/>
            <person name="Bilban M."/>
            <person name="Lubec G."/>
        </authorList>
    </citation>
    <scope>NUCLEOTIDE SEQUENCE</scope>
    <source>
        <tissue evidence="2">Skin</tissue>
    </source>
</reference>
<proteinExistence type="predicted"/>
<feature type="compositionally biased region" description="Polar residues" evidence="1">
    <location>
        <begin position="19"/>
        <end position="49"/>
    </location>
</feature>
<dbReference type="EMBL" id="HACG01035517">
    <property type="protein sequence ID" value="CEK82382.1"/>
    <property type="molecule type" value="Transcribed_RNA"/>
</dbReference>
<name>A0A0B7AP71_9EUPU</name>
<feature type="non-terminal residue" evidence="2">
    <location>
        <position position="1"/>
    </location>
</feature>
<protein>
    <submittedName>
        <fullName evidence="2">Uncharacterized protein</fullName>
    </submittedName>
</protein>
<accession>A0A0B7AP71</accession>
<dbReference type="AlphaFoldDB" id="A0A0B7AP71"/>
<evidence type="ECO:0000313" key="2">
    <source>
        <dbReference type="EMBL" id="CEK82382.1"/>
    </source>
</evidence>
<feature type="compositionally biased region" description="Low complexity" evidence="1">
    <location>
        <begin position="1"/>
        <end position="13"/>
    </location>
</feature>
<organism evidence="2">
    <name type="scientific">Arion vulgaris</name>
    <dbReference type="NCBI Taxonomy" id="1028688"/>
    <lineage>
        <taxon>Eukaryota</taxon>
        <taxon>Metazoa</taxon>
        <taxon>Spiralia</taxon>
        <taxon>Lophotrochozoa</taxon>
        <taxon>Mollusca</taxon>
        <taxon>Gastropoda</taxon>
        <taxon>Heterobranchia</taxon>
        <taxon>Euthyneura</taxon>
        <taxon>Panpulmonata</taxon>
        <taxon>Eupulmonata</taxon>
        <taxon>Stylommatophora</taxon>
        <taxon>Helicina</taxon>
        <taxon>Arionoidea</taxon>
        <taxon>Arionidae</taxon>
        <taxon>Arion</taxon>
    </lineage>
</organism>
<sequence>RSGNSSSTSQFSSGIPRSGNYSSASTFSSGIPRHGNSSAGQCSSGTKQGDPNPKLNDVEYYAV</sequence>
<feature type="region of interest" description="Disordered" evidence="1">
    <location>
        <begin position="1"/>
        <end position="63"/>
    </location>
</feature>
<evidence type="ECO:0000256" key="1">
    <source>
        <dbReference type="SAM" id="MobiDB-lite"/>
    </source>
</evidence>